<dbReference type="Proteomes" id="UP000001449">
    <property type="component" value="Chromosome 6"/>
</dbReference>
<dbReference type="InterPro" id="IPR028191">
    <property type="entry name" value="WASH-4_N"/>
</dbReference>
<dbReference type="EMBL" id="CM000643">
    <property type="protein sequence ID" value="EED91652.1"/>
    <property type="molecule type" value="Genomic_DNA"/>
</dbReference>
<dbReference type="eggNOG" id="KOG3578">
    <property type="taxonomic scope" value="Eukaryota"/>
</dbReference>
<evidence type="ECO:0000259" key="2">
    <source>
        <dbReference type="Pfam" id="PF14745"/>
    </source>
</evidence>
<protein>
    <submittedName>
        <fullName evidence="4">Uncharacterized protein</fullName>
    </submittedName>
</protein>
<dbReference type="GO" id="GO:0071203">
    <property type="term" value="C:WASH complex"/>
    <property type="evidence" value="ECO:0000318"/>
    <property type="project" value="GO_Central"/>
</dbReference>
<reference evidence="4 5" key="1">
    <citation type="journal article" date="2004" name="Science">
        <title>The genome of the diatom Thalassiosira pseudonana: ecology, evolution, and metabolism.</title>
        <authorList>
            <person name="Armbrust E.V."/>
            <person name="Berges J.A."/>
            <person name="Bowler C."/>
            <person name="Green B.R."/>
            <person name="Martinez D."/>
            <person name="Putnam N.H."/>
            <person name="Zhou S."/>
            <person name="Allen A.E."/>
            <person name="Apt K.E."/>
            <person name="Bechner M."/>
            <person name="Brzezinski M.A."/>
            <person name="Chaal B.K."/>
            <person name="Chiovitti A."/>
            <person name="Davis A.K."/>
            <person name="Demarest M.S."/>
            <person name="Detter J.C."/>
            <person name="Glavina T."/>
            <person name="Goodstein D."/>
            <person name="Hadi M.Z."/>
            <person name="Hellsten U."/>
            <person name="Hildebrand M."/>
            <person name="Jenkins B.D."/>
            <person name="Jurka J."/>
            <person name="Kapitonov V.V."/>
            <person name="Kroger N."/>
            <person name="Lau W.W."/>
            <person name="Lane T.W."/>
            <person name="Larimer F.W."/>
            <person name="Lippmeier J.C."/>
            <person name="Lucas S."/>
            <person name="Medina M."/>
            <person name="Montsant A."/>
            <person name="Obornik M."/>
            <person name="Parker M.S."/>
            <person name="Palenik B."/>
            <person name="Pazour G.J."/>
            <person name="Richardson P.M."/>
            <person name="Rynearson T.A."/>
            <person name="Saito M.A."/>
            <person name="Schwartz D.C."/>
            <person name="Thamatrakoln K."/>
            <person name="Valentin K."/>
            <person name="Vardi A."/>
            <person name="Wilkerson F.P."/>
            <person name="Rokhsar D.S."/>
        </authorList>
    </citation>
    <scope>NUCLEOTIDE SEQUENCE [LARGE SCALE GENOMIC DNA]</scope>
    <source>
        <strain evidence="4 5">CCMP1335</strain>
    </source>
</reference>
<feature type="non-terminal residue" evidence="4">
    <location>
        <position position="1010"/>
    </location>
</feature>
<feature type="domain" description="WASH complex subunit 7 central" evidence="1">
    <location>
        <begin position="481"/>
        <end position="827"/>
    </location>
</feature>
<dbReference type="InterPro" id="IPR028282">
    <property type="entry name" value="WASH-7_central"/>
</dbReference>
<dbReference type="PaxDb" id="35128-Thaps262956"/>
<dbReference type="PANTHER" id="PTHR31409:SF0">
    <property type="entry name" value="WASH COMPLEX SUBUNIT 4"/>
    <property type="match status" value="1"/>
</dbReference>
<proteinExistence type="predicted"/>
<gene>
    <name evidence="4" type="ORF">THAPSDRAFT_262956</name>
</gene>
<dbReference type="PANTHER" id="PTHR31409">
    <property type="entry name" value="WASH COMPLEX SUBUNIT 4"/>
    <property type="match status" value="1"/>
</dbReference>
<feature type="domain" description="WASH complex subunit 7 C-terminal" evidence="3">
    <location>
        <begin position="848"/>
        <end position="1010"/>
    </location>
</feature>
<dbReference type="AlphaFoldDB" id="B8C442"/>
<evidence type="ECO:0000259" key="3">
    <source>
        <dbReference type="Pfam" id="PF14746"/>
    </source>
</evidence>
<dbReference type="STRING" id="35128.B8C442"/>
<keyword evidence="5" id="KW-1185">Reference proteome</keyword>
<dbReference type="KEGG" id="tps:THAPSDRAFT_262956"/>
<name>B8C442_THAPS</name>
<dbReference type="HOGENOM" id="CLU_002451_0_0_1"/>
<feature type="domain" description="WASH complex subunit 4 N-terminal" evidence="2">
    <location>
        <begin position="3"/>
        <end position="480"/>
    </location>
</feature>
<dbReference type="GO" id="GO:0016197">
    <property type="term" value="P:endosomal transport"/>
    <property type="evidence" value="ECO:0000318"/>
    <property type="project" value="GO_Central"/>
</dbReference>
<dbReference type="GO" id="GO:0007032">
    <property type="term" value="P:endosome organization"/>
    <property type="evidence" value="ECO:0000318"/>
    <property type="project" value="GO_Central"/>
</dbReference>
<dbReference type="GeneID" id="7453290"/>
<evidence type="ECO:0000313" key="4">
    <source>
        <dbReference type="EMBL" id="EED91652.1"/>
    </source>
</evidence>
<dbReference type="RefSeq" id="XP_002291545.1">
    <property type="nucleotide sequence ID" value="XM_002291509.1"/>
</dbReference>
<sequence length="1010" mass="114183">ESELLARIGKFLPTLQFASNGTARVRRLVKNMVVQLGGCRETNKVEMKVLFGSGVSLNGLGKAIGTALRILVTIDTAVASNADLQEAWAMYKDVVMEWSEQKREDNTLDEEFESFERMMVQLDFSLLSSRSFVSAIEQNFDPRGRFHAAKFKLYEEIHSIVISLYGQYCEQVNTETETTERLDCVGVYAMYVLYRQLLPPNVIPDAKLHKSIWGVFPAMCPILELFGPLYFMPREFIMLHAPYERVKGCSADIAEIRSGSAALVLKWDGSFKARVSKIRLDALGWLAVADSELSPTVPDSRSQHTDENDDLDLATSCILRGMKIAHSASILLRGQLVSHRGLGLDIEPDQISSLLALMEVLKSIEKLLRVRRRTAVLAFQRSTLKMIAAVSNRVVLDLLNLIIILDITACLSALEGVLKGTSSFSPIRRYSISFSIAACMDSTIMQIFNAEDLMAIKGHLADLSEVASIEEILHQACDCSCMYFYRDLFPVFIENLYQTILNSSFGHTQLVLSALSDPERILKHASHLEIDELSGSTKSSIGYKNYLFGVVQEEYIDPICEVVEIDLRLTVHAKNDQRQKAQTTSTRVHTFINAPPLYICQKKIDVKAEVEKYLEKTFYNLCTLSLNDCNTYTEMRSIANERYGLCVMDPYLPDGNLEQSVNFIDILRDLNSFVSKYNYNMIDQSFVECRPVLGAKFLFTFNTKCVSASMKQHGNGIVGSAINASYNLLGKKFQLFTQFMADENVKSLLSKEFRWLNNQKNECSNIYPFSRASAFAQELKKFELESGNTGLDECRNVLSEIGNIIAFVRMIRAAKRKIFGDEMAFLSPSVTVEEISNAEERYDKSSAQLGLDETISSIIQTQDTDFIRAFVNVFKGVLQHQEDLLGSFFCMVPALCLCWMDASIQGKEMMHKKNISRNGYFTDDGFAVGLAFCLSVLEQNKQYECLNWFKSIQNKYADDEEDLIERENAEEVKRSAMEMTALKMMRMRLESNRREMAVLFFSMHGAAGFF</sequence>
<feature type="non-terminal residue" evidence="4">
    <location>
        <position position="1"/>
    </location>
</feature>
<evidence type="ECO:0000313" key="5">
    <source>
        <dbReference type="Proteomes" id="UP000001449"/>
    </source>
</evidence>
<dbReference type="Pfam" id="PF14744">
    <property type="entry name" value="WASH-7_mid"/>
    <property type="match status" value="1"/>
</dbReference>
<dbReference type="OMA" id="RCNIFIQ"/>
<dbReference type="GO" id="GO:0005768">
    <property type="term" value="C:endosome"/>
    <property type="evidence" value="ECO:0000318"/>
    <property type="project" value="GO_Central"/>
</dbReference>
<dbReference type="InterPro" id="IPR027307">
    <property type="entry name" value="WASH7"/>
</dbReference>
<organism evidence="4 5">
    <name type="scientific">Thalassiosira pseudonana</name>
    <name type="common">Marine diatom</name>
    <name type="synonym">Cyclotella nana</name>
    <dbReference type="NCBI Taxonomy" id="35128"/>
    <lineage>
        <taxon>Eukaryota</taxon>
        <taxon>Sar</taxon>
        <taxon>Stramenopiles</taxon>
        <taxon>Ochrophyta</taxon>
        <taxon>Bacillariophyta</taxon>
        <taxon>Coscinodiscophyceae</taxon>
        <taxon>Thalassiosirophycidae</taxon>
        <taxon>Thalassiosirales</taxon>
        <taxon>Thalassiosiraceae</taxon>
        <taxon>Thalassiosira</taxon>
    </lineage>
</organism>
<dbReference type="InParanoid" id="B8C442"/>
<reference evidence="4 5" key="2">
    <citation type="journal article" date="2008" name="Nature">
        <title>The Phaeodactylum genome reveals the evolutionary history of diatom genomes.</title>
        <authorList>
            <person name="Bowler C."/>
            <person name="Allen A.E."/>
            <person name="Badger J.H."/>
            <person name="Grimwood J."/>
            <person name="Jabbari K."/>
            <person name="Kuo A."/>
            <person name="Maheswari U."/>
            <person name="Martens C."/>
            <person name="Maumus F."/>
            <person name="Otillar R.P."/>
            <person name="Rayko E."/>
            <person name="Salamov A."/>
            <person name="Vandepoele K."/>
            <person name="Beszteri B."/>
            <person name="Gruber A."/>
            <person name="Heijde M."/>
            <person name="Katinka M."/>
            <person name="Mock T."/>
            <person name="Valentin K."/>
            <person name="Verret F."/>
            <person name="Berges J.A."/>
            <person name="Brownlee C."/>
            <person name="Cadoret J.P."/>
            <person name="Chiovitti A."/>
            <person name="Choi C.J."/>
            <person name="Coesel S."/>
            <person name="De Martino A."/>
            <person name="Detter J.C."/>
            <person name="Durkin C."/>
            <person name="Falciatore A."/>
            <person name="Fournet J."/>
            <person name="Haruta M."/>
            <person name="Huysman M.J."/>
            <person name="Jenkins B.D."/>
            <person name="Jiroutova K."/>
            <person name="Jorgensen R.E."/>
            <person name="Joubert Y."/>
            <person name="Kaplan A."/>
            <person name="Kroger N."/>
            <person name="Kroth P.G."/>
            <person name="La Roche J."/>
            <person name="Lindquist E."/>
            <person name="Lommer M."/>
            <person name="Martin-Jezequel V."/>
            <person name="Lopez P.J."/>
            <person name="Lucas S."/>
            <person name="Mangogna M."/>
            <person name="McGinnis K."/>
            <person name="Medlin L.K."/>
            <person name="Montsant A."/>
            <person name="Oudot-Le Secq M.P."/>
            <person name="Napoli C."/>
            <person name="Obornik M."/>
            <person name="Parker M.S."/>
            <person name="Petit J.L."/>
            <person name="Porcel B.M."/>
            <person name="Poulsen N."/>
            <person name="Robison M."/>
            <person name="Rychlewski L."/>
            <person name="Rynearson T.A."/>
            <person name="Schmutz J."/>
            <person name="Shapiro H."/>
            <person name="Siaut M."/>
            <person name="Stanley M."/>
            <person name="Sussman M.R."/>
            <person name="Taylor A.R."/>
            <person name="Vardi A."/>
            <person name="von Dassow P."/>
            <person name="Vyverman W."/>
            <person name="Willis A."/>
            <person name="Wyrwicz L.S."/>
            <person name="Rokhsar D.S."/>
            <person name="Weissenbach J."/>
            <person name="Armbrust E.V."/>
            <person name="Green B.R."/>
            <person name="Van de Peer Y."/>
            <person name="Grigoriev I.V."/>
        </authorList>
    </citation>
    <scope>NUCLEOTIDE SEQUENCE [LARGE SCALE GENOMIC DNA]</scope>
    <source>
        <strain evidence="4 5">CCMP1335</strain>
    </source>
</reference>
<accession>B8C442</accession>
<dbReference type="Pfam" id="PF14745">
    <property type="entry name" value="WASH-4_N"/>
    <property type="match status" value="1"/>
</dbReference>
<dbReference type="InterPro" id="IPR028283">
    <property type="entry name" value="WASH-7_C"/>
</dbReference>
<dbReference type="Pfam" id="PF14746">
    <property type="entry name" value="WASH-7_C"/>
    <property type="match status" value="1"/>
</dbReference>
<evidence type="ECO:0000259" key="1">
    <source>
        <dbReference type="Pfam" id="PF14744"/>
    </source>
</evidence>